<protein>
    <submittedName>
        <fullName evidence="1">Uncharacterized protein</fullName>
    </submittedName>
</protein>
<name>A0A729KGF3_SALHO</name>
<dbReference type="AlphaFoldDB" id="A0A729KGF3"/>
<reference evidence="1" key="2">
    <citation type="submission" date="2018-07" db="EMBL/GenBank/DDBJ databases">
        <authorList>
            <consortium name="NCBI Pathogen Detection Project"/>
        </authorList>
    </citation>
    <scope>NUCLEOTIDE SEQUENCE</scope>
    <source>
        <strain evidence="1">12-6852</strain>
    </source>
</reference>
<dbReference type="EMBL" id="DAAROR010000049">
    <property type="protein sequence ID" value="HAE3261786.1"/>
    <property type="molecule type" value="Genomic_DNA"/>
</dbReference>
<reference evidence="1" key="1">
    <citation type="journal article" date="2018" name="Genome Biol.">
        <title>SKESA: strategic k-mer extension for scrupulous assemblies.</title>
        <authorList>
            <person name="Souvorov A."/>
            <person name="Agarwala R."/>
            <person name="Lipman D.J."/>
        </authorList>
    </citation>
    <scope>NUCLEOTIDE SEQUENCE</scope>
    <source>
        <strain evidence="1">12-6852</strain>
    </source>
</reference>
<accession>A0A729KGF3</accession>
<organism evidence="1">
    <name type="scientific">Salmonella enterica subsp. houtenae serovar 18:z36,z38:-</name>
    <dbReference type="NCBI Taxonomy" id="2577510"/>
    <lineage>
        <taxon>Bacteria</taxon>
        <taxon>Pseudomonadati</taxon>
        <taxon>Pseudomonadota</taxon>
        <taxon>Gammaproteobacteria</taxon>
        <taxon>Enterobacterales</taxon>
        <taxon>Enterobacteriaceae</taxon>
        <taxon>Salmonella</taxon>
    </lineage>
</organism>
<sequence>MTAFCPGGQGAVFCCAGSKKTVSVGSYVLLREMADAGNFGGSVPECKRNTVLPPLLSGDCLFFL</sequence>
<evidence type="ECO:0000313" key="1">
    <source>
        <dbReference type="EMBL" id="HAE3261786.1"/>
    </source>
</evidence>
<proteinExistence type="predicted"/>
<comment type="caution">
    <text evidence="1">The sequence shown here is derived from an EMBL/GenBank/DDBJ whole genome shotgun (WGS) entry which is preliminary data.</text>
</comment>
<gene>
    <name evidence="1" type="ORF">G3430_004140</name>
</gene>